<dbReference type="eggNOG" id="COG0141">
    <property type="taxonomic scope" value="Bacteria"/>
</dbReference>
<keyword evidence="12" id="KW-1185">Reference proteome</keyword>
<organism evidence="11 12">
    <name type="scientific">Solidesulfovibrio carbinoliphilus subsp. oakridgensis</name>
    <dbReference type="NCBI Taxonomy" id="694327"/>
    <lineage>
        <taxon>Bacteria</taxon>
        <taxon>Pseudomonadati</taxon>
        <taxon>Thermodesulfobacteriota</taxon>
        <taxon>Desulfovibrionia</taxon>
        <taxon>Desulfovibrionales</taxon>
        <taxon>Desulfovibrionaceae</taxon>
        <taxon>Solidesulfovibrio</taxon>
    </lineage>
</organism>
<dbReference type="STRING" id="694327.DFW101_0708"/>
<dbReference type="PROSITE" id="PS00611">
    <property type="entry name" value="HISOL_DEHYDROGENASE"/>
    <property type="match status" value="1"/>
</dbReference>
<reference evidence="12" key="1">
    <citation type="journal article" date="2015" name="Genome Announc.">
        <title>High-Quality Draft Genome Sequence of Desulfovibrio carbinoliphilus FW-101-2B, an Organic Acid-Oxidizing Sulfate-Reducing Bacterium Isolated from Uranium(VI)-Contaminated Groundwater.</title>
        <authorList>
            <person name="Ramsay B.D."/>
            <person name="Hwang C."/>
            <person name="Woo H.L."/>
            <person name="Carroll S.L."/>
            <person name="Lucas S."/>
            <person name="Han J."/>
            <person name="Lapidus A.L."/>
            <person name="Cheng J.F."/>
            <person name="Goodwin L.A."/>
            <person name="Pitluck S."/>
            <person name="Peters L."/>
            <person name="Chertkov O."/>
            <person name="Held B."/>
            <person name="Detter J.C."/>
            <person name="Han C.S."/>
            <person name="Tapia R."/>
            <person name="Land M.L."/>
            <person name="Hauser L.J."/>
            <person name="Kyrpides N.C."/>
            <person name="Ivanova N.N."/>
            <person name="Mikhailova N."/>
            <person name="Pagani I."/>
            <person name="Woyke T."/>
            <person name="Arkin A.P."/>
            <person name="Dehal P."/>
            <person name="Chivian D."/>
            <person name="Criddle C.S."/>
            <person name="Wu W."/>
            <person name="Chakraborty R."/>
            <person name="Hazen T.C."/>
            <person name="Fields M.W."/>
        </authorList>
    </citation>
    <scope>NUCLEOTIDE SEQUENCE [LARGE SCALE GENOMIC DNA]</scope>
    <source>
        <strain evidence="12">FW-101-2B</strain>
    </source>
</reference>
<dbReference type="CDD" id="cd06572">
    <property type="entry name" value="Histidinol_dh"/>
    <property type="match status" value="1"/>
</dbReference>
<sequence length="435" mass="45512">MPCPSFTVAGPEDFGPLRALLAGREEAADDAAEKVRRILTDVTQRGDEALVEFTSRFDCKTFEANCLRVSAEDIAAGRAAVPASDLAIIEEAAHNIRAFHAAQKEQSWWLPSADGTMLGQIVTPVDAAGCYVPGGRGGETPLISSLLMNAIPAQVAGVPRIAVVSPPREDGTLNPYILAAASILGLSELYRVGSAWAIAALAHGTATIPAVDVVVGPGNIYVTTAKRLLIGTIGIDMIAGPSEIAILADSTANPAWLAADMLSQAEHDPMAAAVCVSPDAALLVAVCKELEKQLADLPRNDIAASSLRRFGAVVAVPDLNVGMELINAIAPEHFELCVADPWSLVGKVRHAGAVFMGHHCPEPVGDYFAGPNHVLPTMGTARFSSALSVATFTKKTSLIAAAPSYVAAHGAKIARLARLENLEAHARSVECRFKA</sequence>
<feature type="binding site" evidence="5 8">
    <location>
        <position position="420"/>
    </location>
    <ligand>
        <name>substrate</name>
    </ligand>
</feature>
<comment type="similarity">
    <text evidence="1 5 6 10">Belongs to the histidinol dehydrogenase family.</text>
</comment>
<dbReference type="FunFam" id="3.40.50.1980:FF:000026">
    <property type="entry name" value="Histidinol dehydrogenase"/>
    <property type="match status" value="1"/>
</dbReference>
<dbReference type="UniPathway" id="UPA00031">
    <property type="reaction ID" value="UER00014"/>
</dbReference>
<dbReference type="NCBIfam" id="TIGR00069">
    <property type="entry name" value="hisD"/>
    <property type="match status" value="1"/>
</dbReference>
<evidence type="ECO:0000256" key="4">
    <source>
        <dbReference type="ARBA" id="ARBA00023002"/>
    </source>
</evidence>
<protein>
    <recommendedName>
        <fullName evidence="5">Histidinol dehydrogenase</fullName>
        <shortName evidence="5">HDH</shortName>
        <ecNumber evidence="5">1.1.1.23</ecNumber>
    </recommendedName>
</protein>
<dbReference type="PANTHER" id="PTHR21256">
    <property type="entry name" value="HISTIDINOL DEHYDROGENASE HDH"/>
    <property type="match status" value="1"/>
</dbReference>
<feature type="binding site" evidence="5 8">
    <location>
        <position position="267"/>
    </location>
    <ligand>
        <name>substrate</name>
    </ligand>
</feature>
<feature type="binding site" evidence="5 9">
    <location>
        <position position="267"/>
    </location>
    <ligand>
        <name>Zn(2+)</name>
        <dbReference type="ChEBI" id="CHEBI:29105"/>
    </ligand>
</feature>
<dbReference type="InterPro" id="IPR001692">
    <property type="entry name" value="Histidinol_DH_CS"/>
</dbReference>
<dbReference type="InterPro" id="IPR016161">
    <property type="entry name" value="Ald_DH/histidinol_DH"/>
</dbReference>
<dbReference type="EMBL" id="CM001368">
    <property type="protein sequence ID" value="EHJ46725.1"/>
    <property type="molecule type" value="Genomic_DNA"/>
</dbReference>
<dbReference type="Gene3D" id="1.20.5.1300">
    <property type="match status" value="1"/>
</dbReference>
<feature type="binding site" evidence="5 8">
    <location>
        <position position="242"/>
    </location>
    <ligand>
        <name>substrate</name>
    </ligand>
</feature>
<feature type="binding site" evidence="5 8">
    <location>
        <position position="264"/>
    </location>
    <ligand>
        <name>substrate</name>
    </ligand>
</feature>
<dbReference type="AlphaFoldDB" id="G7Q3T5"/>
<keyword evidence="2 5" id="KW-0479">Metal-binding</keyword>
<comment type="cofactor">
    <cofactor evidence="5 9">
        <name>Zn(2+)</name>
        <dbReference type="ChEBI" id="CHEBI:29105"/>
    </cofactor>
    <text evidence="5 9">Binds 1 zinc ion per subunit.</text>
</comment>
<keyword evidence="3 5" id="KW-0862">Zinc</keyword>
<dbReference type="GO" id="GO:0005829">
    <property type="term" value="C:cytosol"/>
    <property type="evidence" value="ECO:0007669"/>
    <property type="project" value="TreeGrafter"/>
</dbReference>
<feature type="binding site" evidence="5 8">
    <location>
        <position position="425"/>
    </location>
    <ligand>
        <name>substrate</name>
    </ligand>
</feature>
<dbReference type="PANTHER" id="PTHR21256:SF2">
    <property type="entry name" value="HISTIDINE BIOSYNTHESIS TRIFUNCTIONAL PROTEIN"/>
    <property type="match status" value="1"/>
</dbReference>
<accession>G7Q3T5</accession>
<feature type="binding site" evidence="5 8">
    <location>
        <position position="333"/>
    </location>
    <ligand>
        <name>substrate</name>
    </ligand>
</feature>
<comment type="pathway">
    <text evidence="5">Amino-acid biosynthesis; L-histidine biosynthesis; L-histidine from 5-phospho-alpha-D-ribose 1-diphosphate: step 9/9.</text>
</comment>
<evidence type="ECO:0000256" key="8">
    <source>
        <dbReference type="PIRSR" id="PIRSR000099-3"/>
    </source>
</evidence>
<dbReference type="HAMAP" id="MF_01024">
    <property type="entry name" value="HisD"/>
    <property type="match status" value="1"/>
</dbReference>
<feature type="active site" description="Proton acceptor" evidence="5 7">
    <location>
        <position position="333"/>
    </location>
</feature>
<feature type="binding site" evidence="5 8">
    <location>
        <position position="366"/>
    </location>
    <ligand>
        <name>substrate</name>
    </ligand>
</feature>
<evidence type="ECO:0000256" key="6">
    <source>
        <dbReference type="PIRNR" id="PIRNR000099"/>
    </source>
</evidence>
<dbReference type="GO" id="GO:0000105">
    <property type="term" value="P:L-histidine biosynthetic process"/>
    <property type="evidence" value="ECO:0007669"/>
    <property type="project" value="UniProtKB-UniRule"/>
</dbReference>
<evidence type="ECO:0000256" key="10">
    <source>
        <dbReference type="RuleBase" id="RU004175"/>
    </source>
</evidence>
<dbReference type="InterPro" id="IPR022695">
    <property type="entry name" value="Histidinol_DH_monofunct"/>
</dbReference>
<evidence type="ECO:0000256" key="9">
    <source>
        <dbReference type="PIRSR" id="PIRSR000099-4"/>
    </source>
</evidence>
<dbReference type="SUPFAM" id="SSF53720">
    <property type="entry name" value="ALDH-like"/>
    <property type="match status" value="1"/>
</dbReference>
<dbReference type="GO" id="GO:0004399">
    <property type="term" value="F:histidinol dehydrogenase activity"/>
    <property type="evidence" value="ECO:0007669"/>
    <property type="project" value="UniProtKB-UniRule"/>
</dbReference>
<evidence type="ECO:0000256" key="5">
    <source>
        <dbReference type="HAMAP-Rule" id="MF_01024"/>
    </source>
</evidence>
<dbReference type="GO" id="GO:0008270">
    <property type="term" value="F:zinc ion binding"/>
    <property type="evidence" value="ECO:0007669"/>
    <property type="project" value="UniProtKB-UniRule"/>
</dbReference>
<dbReference type="GO" id="GO:0051287">
    <property type="term" value="F:NAD binding"/>
    <property type="evidence" value="ECO:0007669"/>
    <property type="project" value="InterPro"/>
</dbReference>
<keyword evidence="5" id="KW-0520">NAD</keyword>
<evidence type="ECO:0000256" key="3">
    <source>
        <dbReference type="ARBA" id="ARBA00022833"/>
    </source>
</evidence>
<evidence type="ECO:0000313" key="11">
    <source>
        <dbReference type="EMBL" id="EHJ46725.1"/>
    </source>
</evidence>
<gene>
    <name evidence="5" type="primary">hisD</name>
    <name evidence="11" type="ORF">DFW101_0708</name>
</gene>
<feature type="active site" description="Proton acceptor" evidence="5 7">
    <location>
        <position position="332"/>
    </location>
</feature>
<name>G7Q3T5_9BACT</name>
<proteinExistence type="inferred from homology"/>
<evidence type="ECO:0000256" key="2">
    <source>
        <dbReference type="ARBA" id="ARBA00022723"/>
    </source>
</evidence>
<dbReference type="EC" id="1.1.1.23" evidence="5"/>
<feature type="binding site" evidence="5 9">
    <location>
        <position position="425"/>
    </location>
    <ligand>
        <name>Zn(2+)</name>
        <dbReference type="ChEBI" id="CHEBI:29105"/>
    </ligand>
</feature>
<comment type="function">
    <text evidence="5">Catalyzes the sequential NAD-dependent oxidations of L-histidinol to L-histidinaldehyde and then to L-histidine.</text>
</comment>
<keyword evidence="4 5" id="KW-0560">Oxidoreductase</keyword>
<dbReference type="Pfam" id="PF00815">
    <property type="entry name" value="Histidinol_dh"/>
    <property type="match status" value="1"/>
</dbReference>
<dbReference type="PRINTS" id="PR00083">
    <property type="entry name" value="HOLDHDRGNASE"/>
</dbReference>
<dbReference type="HOGENOM" id="CLU_006732_3_3_7"/>
<dbReference type="OrthoDB" id="9805269at2"/>
<feature type="binding site" evidence="5 9">
    <location>
        <position position="366"/>
    </location>
    <ligand>
        <name>Zn(2+)</name>
        <dbReference type="ChEBI" id="CHEBI:29105"/>
    </ligand>
</feature>
<comment type="catalytic activity">
    <reaction evidence="5">
        <text>L-histidinol + 2 NAD(+) + H2O = L-histidine + 2 NADH + 3 H(+)</text>
        <dbReference type="Rhea" id="RHEA:20641"/>
        <dbReference type="ChEBI" id="CHEBI:15377"/>
        <dbReference type="ChEBI" id="CHEBI:15378"/>
        <dbReference type="ChEBI" id="CHEBI:57540"/>
        <dbReference type="ChEBI" id="CHEBI:57595"/>
        <dbReference type="ChEBI" id="CHEBI:57699"/>
        <dbReference type="ChEBI" id="CHEBI:57945"/>
        <dbReference type="EC" id="1.1.1.23"/>
    </reaction>
</comment>
<feature type="binding site" evidence="5 9">
    <location>
        <position position="264"/>
    </location>
    <ligand>
        <name>Zn(2+)</name>
        <dbReference type="ChEBI" id="CHEBI:29105"/>
    </ligand>
</feature>
<dbReference type="Gene3D" id="3.40.50.1980">
    <property type="entry name" value="Nitrogenase molybdenum iron protein domain"/>
    <property type="match status" value="2"/>
</dbReference>
<evidence type="ECO:0000256" key="1">
    <source>
        <dbReference type="ARBA" id="ARBA00010178"/>
    </source>
</evidence>
<dbReference type="FunFam" id="3.40.50.1980:FF:000001">
    <property type="entry name" value="Histidinol dehydrogenase"/>
    <property type="match status" value="1"/>
</dbReference>
<dbReference type="Proteomes" id="UP000004662">
    <property type="component" value="Chromosome"/>
</dbReference>
<dbReference type="PIRSF" id="PIRSF000099">
    <property type="entry name" value="Histidinol_dh"/>
    <property type="match status" value="1"/>
</dbReference>
<comment type="caution">
    <text evidence="5">Lacks conserved residue(s) required for the propagation of feature annotation.</text>
</comment>
<dbReference type="InterPro" id="IPR012131">
    <property type="entry name" value="Hstdl_DH"/>
</dbReference>
<dbReference type="RefSeq" id="WP_009180156.1">
    <property type="nucleotide sequence ID" value="NZ_CM001368.1"/>
</dbReference>
<evidence type="ECO:0000256" key="7">
    <source>
        <dbReference type="PIRSR" id="PIRSR000099-1"/>
    </source>
</evidence>
<keyword evidence="5" id="KW-0028">Amino-acid biosynthesis</keyword>
<evidence type="ECO:0000313" key="12">
    <source>
        <dbReference type="Proteomes" id="UP000004662"/>
    </source>
</evidence>
<keyword evidence="5" id="KW-0368">Histidine biosynthesis</keyword>